<evidence type="ECO:0000259" key="5">
    <source>
        <dbReference type="SMART" id="SM00429"/>
    </source>
</evidence>
<dbReference type="InterPro" id="IPR001434">
    <property type="entry name" value="OmcB-like_DUF11"/>
</dbReference>
<dbReference type="PANTHER" id="PTHR24104">
    <property type="entry name" value="E3 UBIQUITIN-PROTEIN LIGASE NHLRC1-RELATED"/>
    <property type="match status" value="1"/>
</dbReference>
<dbReference type="Pfam" id="PF18962">
    <property type="entry name" value="Por_Secre_tail"/>
    <property type="match status" value="1"/>
</dbReference>
<dbReference type="Gene3D" id="2.120.10.30">
    <property type="entry name" value="TolB, C-terminal domain"/>
    <property type="match status" value="3"/>
</dbReference>
<dbReference type="NCBIfam" id="TIGR04183">
    <property type="entry name" value="Por_Secre_tail"/>
    <property type="match status" value="1"/>
</dbReference>
<dbReference type="InterPro" id="IPR002909">
    <property type="entry name" value="IPT_dom"/>
</dbReference>
<gene>
    <name evidence="6" type="ORF">E5K02_06015</name>
</gene>
<organism evidence="6 7">
    <name type="scientific">Hymenobacter metallicola</name>
    <dbReference type="NCBI Taxonomy" id="2563114"/>
    <lineage>
        <taxon>Bacteria</taxon>
        <taxon>Pseudomonadati</taxon>
        <taxon>Bacteroidota</taxon>
        <taxon>Cytophagia</taxon>
        <taxon>Cytophagales</taxon>
        <taxon>Hymenobacteraceae</taxon>
        <taxon>Hymenobacter</taxon>
    </lineage>
</organism>
<feature type="repeat" description="NHL" evidence="2">
    <location>
        <begin position="117"/>
        <end position="160"/>
    </location>
</feature>
<dbReference type="NCBIfam" id="TIGR01451">
    <property type="entry name" value="B_ant_repeat"/>
    <property type="match status" value="1"/>
</dbReference>
<dbReference type="CDD" id="cd05819">
    <property type="entry name" value="NHL"/>
    <property type="match status" value="1"/>
</dbReference>
<feature type="region of interest" description="Disordered" evidence="3">
    <location>
        <begin position="879"/>
        <end position="900"/>
    </location>
</feature>
<dbReference type="InterPro" id="IPR001258">
    <property type="entry name" value="NHL_repeat"/>
</dbReference>
<reference evidence="6 7" key="1">
    <citation type="submission" date="2019-04" db="EMBL/GenBank/DDBJ databases">
        <authorList>
            <person name="Feng G."/>
            <person name="Zhang J."/>
            <person name="Zhu H."/>
        </authorList>
    </citation>
    <scope>NUCLEOTIDE SEQUENCE [LARGE SCALE GENOMIC DNA]</scope>
    <source>
        <strain evidence="6 7">9PBR-1</strain>
    </source>
</reference>
<dbReference type="InterPro" id="IPR047589">
    <property type="entry name" value="DUF11_rpt"/>
</dbReference>
<feature type="domain" description="IPT/TIG" evidence="5">
    <location>
        <begin position="1318"/>
        <end position="1399"/>
    </location>
</feature>
<evidence type="ECO:0000313" key="6">
    <source>
        <dbReference type="EMBL" id="TGE29011.1"/>
    </source>
</evidence>
<feature type="compositionally biased region" description="Polar residues" evidence="3">
    <location>
        <begin position="879"/>
        <end position="893"/>
    </location>
</feature>
<feature type="signal peptide" evidence="4">
    <location>
        <begin position="1"/>
        <end position="19"/>
    </location>
</feature>
<comment type="caution">
    <text evidence="6">The sequence shown here is derived from an EMBL/GenBank/DDBJ whole genome shotgun (WGS) entry which is preliminary data.</text>
</comment>
<dbReference type="Pfam" id="PF24595">
    <property type="entry name" value="DUF7619"/>
    <property type="match status" value="1"/>
</dbReference>
<dbReference type="SMART" id="SM00429">
    <property type="entry name" value="IPT"/>
    <property type="match status" value="3"/>
</dbReference>
<dbReference type="Gene3D" id="2.40.10.500">
    <property type="match status" value="1"/>
</dbReference>
<keyword evidence="4" id="KW-0732">Signal</keyword>
<dbReference type="InterPro" id="IPR014756">
    <property type="entry name" value="Ig_E-set"/>
</dbReference>
<evidence type="ECO:0000313" key="7">
    <source>
        <dbReference type="Proteomes" id="UP000298471"/>
    </source>
</evidence>
<dbReference type="InterPro" id="IPR050952">
    <property type="entry name" value="TRIM-NHL_E3_ligases"/>
</dbReference>
<dbReference type="InterPro" id="IPR055353">
    <property type="entry name" value="DUF7619"/>
</dbReference>
<feature type="domain" description="IPT/TIG" evidence="5">
    <location>
        <begin position="1071"/>
        <end position="1151"/>
    </location>
</feature>
<keyword evidence="7" id="KW-1185">Reference proteome</keyword>
<dbReference type="PANTHER" id="PTHR24104:SF25">
    <property type="entry name" value="PROTEIN LIN-41"/>
    <property type="match status" value="1"/>
</dbReference>
<dbReference type="SUPFAM" id="SSF81296">
    <property type="entry name" value="E set domains"/>
    <property type="match status" value="4"/>
</dbReference>
<evidence type="ECO:0000256" key="2">
    <source>
        <dbReference type="PROSITE-ProRule" id="PRU00504"/>
    </source>
</evidence>
<dbReference type="SUPFAM" id="SSF63829">
    <property type="entry name" value="Calcium-dependent phosphotriesterase"/>
    <property type="match status" value="3"/>
</dbReference>
<feature type="chain" id="PRO_5021353033" evidence="4">
    <location>
        <begin position="20"/>
        <end position="1485"/>
    </location>
</feature>
<dbReference type="GO" id="GO:0008270">
    <property type="term" value="F:zinc ion binding"/>
    <property type="evidence" value="ECO:0007669"/>
    <property type="project" value="UniProtKB-KW"/>
</dbReference>
<dbReference type="InterPro" id="IPR011042">
    <property type="entry name" value="6-blade_b-propeller_TolB-like"/>
</dbReference>
<feature type="domain" description="IPT/TIG" evidence="5">
    <location>
        <begin position="1236"/>
        <end position="1316"/>
    </location>
</feature>
<dbReference type="CDD" id="cd00102">
    <property type="entry name" value="IPT"/>
    <property type="match status" value="1"/>
</dbReference>
<evidence type="ECO:0000256" key="4">
    <source>
        <dbReference type="SAM" id="SignalP"/>
    </source>
</evidence>
<name>A0A4Z0QJ44_9BACT</name>
<dbReference type="EMBL" id="SRMB01000001">
    <property type="protein sequence ID" value="TGE29011.1"/>
    <property type="molecule type" value="Genomic_DNA"/>
</dbReference>
<dbReference type="OrthoDB" id="1524003at2"/>
<keyword evidence="1" id="KW-0677">Repeat</keyword>
<dbReference type="PROSITE" id="PS51125">
    <property type="entry name" value="NHL"/>
    <property type="match status" value="2"/>
</dbReference>
<proteinExistence type="predicted"/>
<evidence type="ECO:0000256" key="3">
    <source>
        <dbReference type="SAM" id="MobiDB-lite"/>
    </source>
</evidence>
<dbReference type="RefSeq" id="WP_135393024.1">
    <property type="nucleotide sequence ID" value="NZ_SRMB01000001.1"/>
</dbReference>
<sequence>MLKRLLTTILLVYSALGFAQNPTYRLDKMMCTPVDWPYDIAVDRAGNIYLKDGDVIKLDSTGRYLKTIDVKPTSGTNGGSWAMGLDAVGNLYVASYASNNSGGNNFVRKYNPDGQLLLQFGSAGTGPGQFQEVHGMCVNAAGTMFIADYSTARLQCFDNQGNRLFEYRVPGTPYSTHLVDVDLDAAGNIYLLEENFVVTKLSPSGQLLASIPLRRDNNTTWAPYDKSSSLLVEASGTLIVSGSQKPLMRFSAQGAFLSVVGTNAYVFSGSTRTALAHGRGGSFFATDNTHQTFSNHLYKYSSSHALIQRFGNLTGLSHVRQDEIGNVYTYDKTAQQVRIHNPAGQLILSFGLTGSTNLAVTGLALDGSGNIYVLETSDDGSRILKYTRRGQLLAKFESFGITQGYKRLSSLAVDAGGNMFVTDYYGGCVRKLSAQGAFLGTVGTWGIGSGQLFVPQAVAVDVRGNIYAADFDGRRVQKFSASGQLLKQFGPSTSYMGSTVCDFDMEVDGAGTIYLVSSVHAGKIFTADGRETPMPIGGSRVSINRSGSRLLVMSTNNDLIRFYVSGQQAPTNQISGQIFHDVNGNCIKEASELPLAGIVVVAEPGNYYGISDENGSYQLATDTGRYEVRQLLPENEVGRTIQQTCAANPTVVFRDYGNTVPGVDFGNQVSTSPFLRVGVASNRRRRCFRNTTTVTYANDGYAAASNVVVKVALPAEVKFISANAAHTVDADGNYVFQIGTVAANDKGSILIQDSVVCGNPELRGRTVCTKATIFPGNAYPPPPVWTRASVVAQGRPQAGNQVRFVLRNTGQGNMSDSLTFRIYQNSELALQHRYWLAATDSLVLRVPASRPVVRLEANQPAGHPTQRVASATVELRGLSNSGEPNPDMNSMFSGSPGPETATDCQPILDSYDPNDKLVEPTGVTQQHYTPTGTPLRYRIRFQNTGNDDAYRVVVVDTLAADLDPRTLRVESASHPYRFSVTGHGRLVLTFTLDNINLPPSSRNDAGSNGFVQFSIQPKAGLPARALVENNADIYFDYNPPIRTNTTVNRIYDLPLVVSSDVALSYSAIIASPAVTSLAPAQGRAGTLVTLTGQRFATTSPGNNVSFNGVSTPVLSATATTLTVRVPAGATSGAVQVVTPDGSARSQAFTVYQAPTLLSMTPAEGIPGSIVSLTGTHFAPLAAQDTVWFGPVAARVLTATATSLQVEVPAAPTRSLIKLSTLGGSVTSPQPFVIWYPPTLVQVSPAKARVGAKVTITGTNFAEATARNKVSFGAGPATVLQATAGTLQVQVPAAAESGLVRVETPGGTTTLPGFTLLPAPVLTTLNPPRGSVGSVVTVSGRNFQVDAQTDTVFFGGIPARVLSATGSELQVVVPKGVRTAPLTVAGAGGRSNSPLDFEVVALSPDEAIAAYPNPTSGELNINWSKAEFEVLELSLYDALGRVVYQQGNLAREPEHVQLRLMGYRPGMYLLRLQTSAGPVLKRISLL</sequence>
<dbReference type="Proteomes" id="UP000298471">
    <property type="component" value="Unassembled WGS sequence"/>
</dbReference>
<dbReference type="InterPro" id="IPR013783">
    <property type="entry name" value="Ig-like_fold"/>
</dbReference>
<dbReference type="Pfam" id="PF01833">
    <property type="entry name" value="TIG"/>
    <property type="match status" value="4"/>
</dbReference>
<accession>A0A4Z0QJ44</accession>
<dbReference type="Pfam" id="PF01345">
    <property type="entry name" value="DUF11"/>
    <property type="match status" value="1"/>
</dbReference>
<protein>
    <submittedName>
        <fullName evidence="6">T9SS type A sorting domain-containing protein</fullName>
    </submittedName>
</protein>
<dbReference type="Gene3D" id="2.60.40.10">
    <property type="entry name" value="Immunoglobulins"/>
    <property type="match status" value="5"/>
</dbReference>
<dbReference type="InterPro" id="IPR026444">
    <property type="entry name" value="Secre_tail"/>
</dbReference>
<evidence type="ECO:0000256" key="1">
    <source>
        <dbReference type="ARBA" id="ARBA00022737"/>
    </source>
</evidence>
<feature type="repeat" description="NHL" evidence="2">
    <location>
        <begin position="439"/>
        <end position="482"/>
    </location>
</feature>